<dbReference type="GO" id="GO:0005737">
    <property type="term" value="C:cytoplasm"/>
    <property type="evidence" value="ECO:0007669"/>
    <property type="project" value="TreeGrafter"/>
</dbReference>
<gene>
    <name evidence="8" type="ORF">HII31_03320</name>
</gene>
<dbReference type="InterPro" id="IPR051323">
    <property type="entry name" value="AtsK-like"/>
</dbReference>
<evidence type="ECO:0000313" key="8">
    <source>
        <dbReference type="EMBL" id="KAF7195428.1"/>
    </source>
</evidence>
<dbReference type="Proteomes" id="UP000660729">
    <property type="component" value="Unassembled WGS sequence"/>
</dbReference>
<name>A0A8H6RR66_9PEZI</name>
<dbReference type="InterPro" id="IPR003819">
    <property type="entry name" value="TauD/TfdA-like"/>
</dbReference>
<proteinExistence type="inferred from homology"/>
<dbReference type="Pfam" id="PF02668">
    <property type="entry name" value="TauD"/>
    <property type="match status" value="1"/>
</dbReference>
<evidence type="ECO:0000256" key="6">
    <source>
        <dbReference type="ARBA" id="ARBA00023004"/>
    </source>
</evidence>
<dbReference type="EMBL" id="JABCIY010000040">
    <property type="protein sequence ID" value="KAF7195428.1"/>
    <property type="molecule type" value="Genomic_DNA"/>
</dbReference>
<evidence type="ECO:0000256" key="3">
    <source>
        <dbReference type="ARBA" id="ARBA00022723"/>
    </source>
</evidence>
<reference evidence="8" key="1">
    <citation type="submission" date="2020-04" db="EMBL/GenBank/DDBJ databases">
        <title>Draft genome resource of the tomato pathogen Pseudocercospora fuligena.</title>
        <authorList>
            <person name="Zaccaron A."/>
        </authorList>
    </citation>
    <scope>NUCLEOTIDE SEQUENCE</scope>
    <source>
        <strain evidence="8">PF001</strain>
    </source>
</reference>
<dbReference type="Gene3D" id="3.60.130.10">
    <property type="entry name" value="Clavaminate synthase-like"/>
    <property type="match status" value="1"/>
</dbReference>
<keyword evidence="6" id="KW-0408">Iron</keyword>
<evidence type="ECO:0000256" key="1">
    <source>
        <dbReference type="ARBA" id="ARBA00001954"/>
    </source>
</evidence>
<keyword evidence="3" id="KW-0479">Metal-binding</keyword>
<dbReference type="GO" id="GO:0046872">
    <property type="term" value="F:metal ion binding"/>
    <property type="evidence" value="ECO:0007669"/>
    <property type="project" value="UniProtKB-KW"/>
</dbReference>
<evidence type="ECO:0000256" key="4">
    <source>
        <dbReference type="ARBA" id="ARBA00022964"/>
    </source>
</evidence>
<sequence>IIPAASNPRPASQLSHVTVTVGPLELQYSINVPRKDTIFVIQHAMAWTPLNAHRAPGHAMLAQYSTLAMSSTTETIPIRAGEESDQVLKDHRAAPLKLAGVLENYKSFDVTPVIGREFPDAQLTDWLDAPNSDELLRDLAITISQRGVVYFRKQDGLNNDLQKKLVQRVGELSGKPTTSKLHIHPVSNSGRRLGGGDDEISVISSEQTKQLYADRFVGKKQSAKEGWHSDITFEPVPSDYAVLRLTELPATGGDTLWASGYEVYDRISPAYRKFIETLTATYAQPIFQESAKNNNFELYSGERGAPENVGSELKAVHPVVRTNPVTGWKSVFAVGHHAKRINEVSEAESEHLLKWFVQLIVENHDLQVRYKWQNPNDVAIWDNRSVYHTATYDYQGHRTGQRAVSLGERPYLDPESVGRSEALGL</sequence>
<dbReference type="PANTHER" id="PTHR30468:SF10">
    <property type="entry name" value="TAUD_TFDA-LIKE DOMAIN-CONTAINING PROTEIN"/>
    <property type="match status" value="1"/>
</dbReference>
<evidence type="ECO:0000313" key="9">
    <source>
        <dbReference type="Proteomes" id="UP000660729"/>
    </source>
</evidence>
<accession>A0A8H6RR66</accession>
<evidence type="ECO:0000259" key="7">
    <source>
        <dbReference type="Pfam" id="PF02668"/>
    </source>
</evidence>
<dbReference type="SUPFAM" id="SSF51197">
    <property type="entry name" value="Clavaminate synthase-like"/>
    <property type="match status" value="1"/>
</dbReference>
<feature type="non-terminal residue" evidence="8">
    <location>
        <position position="425"/>
    </location>
</feature>
<keyword evidence="9" id="KW-1185">Reference proteome</keyword>
<keyword evidence="5" id="KW-0560">Oxidoreductase</keyword>
<evidence type="ECO:0000256" key="5">
    <source>
        <dbReference type="ARBA" id="ARBA00023002"/>
    </source>
</evidence>
<feature type="domain" description="TauD/TfdA-like" evidence="7">
    <location>
        <begin position="108"/>
        <end position="403"/>
    </location>
</feature>
<dbReference type="GO" id="GO:0016706">
    <property type="term" value="F:2-oxoglutarate-dependent dioxygenase activity"/>
    <property type="evidence" value="ECO:0007669"/>
    <property type="project" value="TreeGrafter"/>
</dbReference>
<dbReference type="InterPro" id="IPR042098">
    <property type="entry name" value="TauD-like_sf"/>
</dbReference>
<comment type="caution">
    <text evidence="8">The sequence shown here is derived from an EMBL/GenBank/DDBJ whole genome shotgun (WGS) entry which is preliminary data.</text>
</comment>
<comment type="cofactor">
    <cofactor evidence="1">
        <name>Fe(2+)</name>
        <dbReference type="ChEBI" id="CHEBI:29033"/>
    </cofactor>
</comment>
<dbReference type="AlphaFoldDB" id="A0A8H6RR66"/>
<evidence type="ECO:0000256" key="2">
    <source>
        <dbReference type="ARBA" id="ARBA00005896"/>
    </source>
</evidence>
<keyword evidence="4 8" id="KW-0223">Dioxygenase</keyword>
<dbReference type="FunFam" id="3.60.130.10:FF:000005">
    <property type="entry name" value="TfdA family taurine dioxygenase"/>
    <property type="match status" value="1"/>
</dbReference>
<organism evidence="8 9">
    <name type="scientific">Pseudocercospora fuligena</name>
    <dbReference type="NCBI Taxonomy" id="685502"/>
    <lineage>
        <taxon>Eukaryota</taxon>
        <taxon>Fungi</taxon>
        <taxon>Dikarya</taxon>
        <taxon>Ascomycota</taxon>
        <taxon>Pezizomycotina</taxon>
        <taxon>Dothideomycetes</taxon>
        <taxon>Dothideomycetidae</taxon>
        <taxon>Mycosphaerellales</taxon>
        <taxon>Mycosphaerellaceae</taxon>
        <taxon>Pseudocercospora</taxon>
    </lineage>
</organism>
<protein>
    <submittedName>
        <fullName evidence="8">Alpha-ketoglutarate-dependent taurine dioxygenase</fullName>
    </submittedName>
</protein>
<dbReference type="OrthoDB" id="10257314at2759"/>
<comment type="similarity">
    <text evidence="2">Belongs to the TfdA dioxygenase family.</text>
</comment>
<dbReference type="PANTHER" id="PTHR30468">
    <property type="entry name" value="ALPHA-KETOGLUTARATE-DEPENDENT SULFONATE DIOXYGENASE"/>
    <property type="match status" value="1"/>
</dbReference>